<dbReference type="AlphaFoldDB" id="A0A183D3Q5"/>
<proteinExistence type="predicted"/>
<name>A0A183D3Q5_9BILA</name>
<dbReference type="Proteomes" id="UP000271098">
    <property type="component" value="Unassembled WGS sequence"/>
</dbReference>
<reference evidence="3" key="1">
    <citation type="submission" date="2016-06" db="UniProtKB">
        <authorList>
            <consortium name="WormBaseParasite"/>
        </authorList>
    </citation>
    <scope>IDENTIFICATION</scope>
</reference>
<gene>
    <name evidence="1" type="ORF">GPUH_LOCUS3345</name>
</gene>
<dbReference type="EMBL" id="UYRT01005660">
    <property type="protein sequence ID" value="VDK39153.1"/>
    <property type="molecule type" value="Genomic_DNA"/>
</dbReference>
<evidence type="ECO:0000313" key="3">
    <source>
        <dbReference type="WBParaSite" id="GPUH_0000335201-mRNA-1"/>
    </source>
</evidence>
<evidence type="ECO:0000313" key="2">
    <source>
        <dbReference type="Proteomes" id="UP000271098"/>
    </source>
</evidence>
<sequence>MQLLQHPVLLVLNCDANAPAVEHFFAITAKVPGMPVKHVMRHEGNVVKRIDVPCHKFLLHKKIPLKVCIFLEKSVDSLISSLKAMHVFPSSLPAVFTWTSRF</sequence>
<keyword evidence="2" id="KW-1185">Reference proteome</keyword>
<dbReference type="WBParaSite" id="GPUH_0000335201-mRNA-1">
    <property type="protein sequence ID" value="GPUH_0000335201-mRNA-1"/>
    <property type="gene ID" value="GPUH_0000335201"/>
</dbReference>
<reference evidence="1 2" key="2">
    <citation type="submission" date="2018-11" db="EMBL/GenBank/DDBJ databases">
        <authorList>
            <consortium name="Pathogen Informatics"/>
        </authorList>
    </citation>
    <scope>NUCLEOTIDE SEQUENCE [LARGE SCALE GENOMIC DNA]</scope>
</reference>
<evidence type="ECO:0000313" key="1">
    <source>
        <dbReference type="EMBL" id="VDK39153.1"/>
    </source>
</evidence>
<accession>A0A183D3Q5</accession>
<organism evidence="3">
    <name type="scientific">Gongylonema pulchrum</name>
    <dbReference type="NCBI Taxonomy" id="637853"/>
    <lineage>
        <taxon>Eukaryota</taxon>
        <taxon>Metazoa</taxon>
        <taxon>Ecdysozoa</taxon>
        <taxon>Nematoda</taxon>
        <taxon>Chromadorea</taxon>
        <taxon>Rhabditida</taxon>
        <taxon>Spirurina</taxon>
        <taxon>Spiruromorpha</taxon>
        <taxon>Spiruroidea</taxon>
        <taxon>Gongylonematidae</taxon>
        <taxon>Gongylonema</taxon>
    </lineage>
</organism>
<protein>
    <submittedName>
        <fullName evidence="3">Peptidylprolyl isomerase</fullName>
    </submittedName>
</protein>